<organism evidence="1 2">
    <name type="scientific">Trametes pubescens</name>
    <name type="common">White-rot fungus</name>
    <dbReference type="NCBI Taxonomy" id="154538"/>
    <lineage>
        <taxon>Eukaryota</taxon>
        <taxon>Fungi</taxon>
        <taxon>Dikarya</taxon>
        <taxon>Basidiomycota</taxon>
        <taxon>Agaricomycotina</taxon>
        <taxon>Agaricomycetes</taxon>
        <taxon>Polyporales</taxon>
        <taxon>Polyporaceae</taxon>
        <taxon>Trametes</taxon>
    </lineage>
</organism>
<accession>A0A1M2W7E2</accession>
<dbReference type="AlphaFoldDB" id="A0A1M2W7E2"/>
<evidence type="ECO:0000313" key="1">
    <source>
        <dbReference type="EMBL" id="OJT15650.1"/>
    </source>
</evidence>
<reference evidence="1 2" key="1">
    <citation type="submission" date="2016-10" db="EMBL/GenBank/DDBJ databases">
        <title>Genome sequence of the basidiomycete white-rot fungus Trametes pubescens.</title>
        <authorList>
            <person name="Makela M.R."/>
            <person name="Granchi Z."/>
            <person name="Peng M."/>
            <person name="De Vries R.P."/>
            <person name="Grigoriev I."/>
            <person name="Riley R."/>
            <person name="Hilden K."/>
        </authorList>
    </citation>
    <scope>NUCLEOTIDE SEQUENCE [LARGE SCALE GENOMIC DNA]</scope>
    <source>
        <strain evidence="1 2">FBCC735</strain>
    </source>
</reference>
<comment type="caution">
    <text evidence="1">The sequence shown here is derived from an EMBL/GenBank/DDBJ whole genome shotgun (WGS) entry which is preliminary data.</text>
</comment>
<dbReference type="OrthoDB" id="3219396at2759"/>
<dbReference type="Proteomes" id="UP000184267">
    <property type="component" value="Unassembled WGS sequence"/>
</dbReference>
<evidence type="ECO:0008006" key="3">
    <source>
        <dbReference type="Google" id="ProtNLM"/>
    </source>
</evidence>
<evidence type="ECO:0000313" key="2">
    <source>
        <dbReference type="Proteomes" id="UP000184267"/>
    </source>
</evidence>
<sequence length="691" mass="74962">MSSAGSPHVDYNPFSDPSFLYAIKNMSEIGQALDWLHSLPETLPPSCPARWLPVFGEVLFHLDVTDVVRMRRVCKSIYYASHTRALWDYLLRKSDPACLPLLPPVNEIGTLEHGVPASLSALAIERIVVRGASLRANFACPHPRPFRTWAQETFAYVQDVALLPGSDHLVAVQQDMKTKASSIVLYKLDCAHDAEAMVAVPLSGKPVVGTLQAKYMRVNGVLGLTVACIQKLRDPTCGLVEYECRAAHLCPDTMEKLATVYPPDSPRYLWLSETLPAACTSIAMPVPSRAQSRALTLGMIANTPCVAFARETGPCRNEIWIQSLEGGCGAMMQVAPTVVEDPQYANAEWRIRSLRILPEQQSVLAVSHYVVPSLYDTMFAPIPLSHRIDVFPVSLPGVAHVAPSGNNPGARIHHLASSAHEVRVTDPALPVPPQNSIYAAAGLAHDTSAPVMDIFVHSIFEKRTTDASAVPLPTSGPAVSYNPELDAHCLGITPDNVRILPGARHPLLYRVAQGKLDMLPAEAEAAPGERMEGLHALRGDVTTVEVQGVVERLGWNGGDTTVGAVAWDDTVGRLVIAHPGRTSFRVFDFAKLPKLGEYLLADLTAIPEEPRSEVCSVAGSVHVVGEEEDDHEAEVAELVQDSGIMEMEMDSEVMDIQEKDTDVAGVRTDDVRPGSWRVGESVATLSVGLVW</sequence>
<dbReference type="OMA" id="ANAEWRI"/>
<gene>
    <name evidence="1" type="ORF">TRAPUB_5978</name>
</gene>
<dbReference type="SUPFAM" id="SSF81383">
    <property type="entry name" value="F-box domain"/>
    <property type="match status" value="1"/>
</dbReference>
<dbReference type="EMBL" id="MNAD01000147">
    <property type="protein sequence ID" value="OJT15650.1"/>
    <property type="molecule type" value="Genomic_DNA"/>
</dbReference>
<keyword evidence="2" id="KW-1185">Reference proteome</keyword>
<dbReference type="InterPro" id="IPR036047">
    <property type="entry name" value="F-box-like_dom_sf"/>
</dbReference>
<protein>
    <recommendedName>
        <fullName evidence="3">F-box domain-containing protein</fullName>
    </recommendedName>
</protein>
<proteinExistence type="predicted"/>
<name>A0A1M2W7E2_TRAPU</name>